<dbReference type="EMBL" id="HBIN01015558">
    <property type="protein sequence ID" value="CAE0441682.1"/>
    <property type="molecule type" value="Transcribed_RNA"/>
</dbReference>
<dbReference type="AlphaFoldDB" id="A0A7S3PK02"/>
<feature type="compositionally biased region" description="Polar residues" evidence="1">
    <location>
        <begin position="79"/>
        <end position="90"/>
    </location>
</feature>
<evidence type="ECO:0000313" key="2">
    <source>
        <dbReference type="EMBL" id="CAE0441682.1"/>
    </source>
</evidence>
<feature type="compositionally biased region" description="Basic and acidic residues" evidence="1">
    <location>
        <begin position="9"/>
        <end position="32"/>
    </location>
</feature>
<sequence>MAPNNTRVPEMKMIMDKEEKLIVPKDAHRDDEAVSSIEDLGSKDVESDDIKGGALVESDKVAEPEPEKSDAEAKEEEPNSNAEDATQDIQTPPPNINPGTIPEVCLQVLRHNEGRYMRPREVLDATDVWHITAKNRVQSVGYALLSLSKGGTIKRKKEGGAVSYCLETEGTDGARDTVQVQGQTPHLTTQEIVLTVLYFNQDRHMTAEQVYRATDMWNLTSAMPVPSVARVLRNLCTKELVTNGQPDGIGAYKIKKGATFSLVKYTLSKESK</sequence>
<protein>
    <submittedName>
        <fullName evidence="2">Uncharacterized protein</fullName>
    </submittedName>
</protein>
<name>A0A7S3PK02_9STRA</name>
<evidence type="ECO:0000256" key="1">
    <source>
        <dbReference type="SAM" id="MobiDB-lite"/>
    </source>
</evidence>
<accession>A0A7S3PK02</accession>
<reference evidence="2" key="1">
    <citation type="submission" date="2021-01" db="EMBL/GenBank/DDBJ databases">
        <authorList>
            <person name="Corre E."/>
            <person name="Pelletier E."/>
            <person name="Niang G."/>
            <person name="Scheremetjew M."/>
            <person name="Finn R."/>
            <person name="Kale V."/>
            <person name="Holt S."/>
            <person name="Cochrane G."/>
            <person name="Meng A."/>
            <person name="Brown T."/>
            <person name="Cohen L."/>
        </authorList>
    </citation>
    <scope>NUCLEOTIDE SEQUENCE</scope>
    <source>
        <strain evidence="2">GSBS06</strain>
    </source>
</reference>
<organism evidence="2">
    <name type="scientific">Aplanochytrium stocchinoi</name>
    <dbReference type="NCBI Taxonomy" id="215587"/>
    <lineage>
        <taxon>Eukaryota</taxon>
        <taxon>Sar</taxon>
        <taxon>Stramenopiles</taxon>
        <taxon>Bigyra</taxon>
        <taxon>Labyrinthulomycetes</taxon>
        <taxon>Thraustochytrida</taxon>
        <taxon>Thraustochytriidae</taxon>
        <taxon>Aplanochytrium</taxon>
    </lineage>
</organism>
<feature type="region of interest" description="Disordered" evidence="1">
    <location>
        <begin position="1"/>
        <end position="101"/>
    </location>
</feature>
<proteinExistence type="predicted"/>
<gene>
    <name evidence="2" type="ORF">ASTO00021_LOCUS11806</name>
</gene>
<feature type="compositionally biased region" description="Basic and acidic residues" evidence="1">
    <location>
        <begin position="40"/>
        <end position="72"/>
    </location>
</feature>